<keyword evidence="2" id="KW-1185">Reference proteome</keyword>
<dbReference type="RefSeq" id="WP_213006827.1">
    <property type="nucleotide sequence ID" value="NZ_BOQN01000038.1"/>
</dbReference>
<reference evidence="1 2" key="1">
    <citation type="submission" date="2021-03" db="EMBL/GenBank/DDBJ databases">
        <title>Whole genome shotgun sequence of Actinoplanes toevensis NBRC 105298.</title>
        <authorList>
            <person name="Komaki H."/>
            <person name="Tamura T."/>
        </authorList>
    </citation>
    <scope>NUCLEOTIDE SEQUENCE [LARGE SCALE GENOMIC DNA]</scope>
    <source>
        <strain evidence="1 2">NBRC 105298</strain>
    </source>
</reference>
<dbReference type="EMBL" id="BOQN01000038">
    <property type="protein sequence ID" value="GIM90922.1"/>
    <property type="molecule type" value="Genomic_DNA"/>
</dbReference>
<name>A0A919T906_9ACTN</name>
<dbReference type="AlphaFoldDB" id="A0A919T906"/>
<comment type="caution">
    <text evidence="1">The sequence shown here is derived from an EMBL/GenBank/DDBJ whole genome shotgun (WGS) entry which is preliminary data.</text>
</comment>
<evidence type="ECO:0000313" key="1">
    <source>
        <dbReference type="EMBL" id="GIM90922.1"/>
    </source>
</evidence>
<accession>A0A919T906</accession>
<gene>
    <name evidence="1" type="ORF">Ato02nite_027150</name>
</gene>
<proteinExistence type="predicted"/>
<evidence type="ECO:0000313" key="2">
    <source>
        <dbReference type="Proteomes" id="UP000677082"/>
    </source>
</evidence>
<protein>
    <submittedName>
        <fullName evidence="1">Uncharacterized protein</fullName>
    </submittedName>
</protein>
<dbReference type="Proteomes" id="UP000677082">
    <property type="component" value="Unassembled WGS sequence"/>
</dbReference>
<organism evidence="1 2">
    <name type="scientific">Paractinoplanes toevensis</name>
    <dbReference type="NCBI Taxonomy" id="571911"/>
    <lineage>
        <taxon>Bacteria</taxon>
        <taxon>Bacillati</taxon>
        <taxon>Actinomycetota</taxon>
        <taxon>Actinomycetes</taxon>
        <taxon>Micromonosporales</taxon>
        <taxon>Micromonosporaceae</taxon>
        <taxon>Paractinoplanes</taxon>
    </lineage>
</organism>
<sequence length="86" mass="9790">MRPRTTRAGALIGRPVAGGRIADLIVDDDHRVVAAIVVRGRWGRLLGYERDETGGPWLLERLARRVWRRNAVEVPWAELRLDEPPD</sequence>